<accession>B8JFK9</accession>
<name>B8JFK9_ANAD2</name>
<proteinExistence type="predicted"/>
<keyword evidence="3" id="KW-1185">Reference proteome</keyword>
<dbReference type="EMBL" id="CP001359">
    <property type="protein sequence ID" value="ACL66386.1"/>
    <property type="molecule type" value="Genomic_DNA"/>
</dbReference>
<organism evidence="2 3">
    <name type="scientific">Anaeromyxobacter dehalogenans (strain ATCC BAA-258 / DSM 21875 / 2CP-1)</name>
    <dbReference type="NCBI Taxonomy" id="455488"/>
    <lineage>
        <taxon>Bacteria</taxon>
        <taxon>Pseudomonadati</taxon>
        <taxon>Myxococcota</taxon>
        <taxon>Myxococcia</taxon>
        <taxon>Myxococcales</taxon>
        <taxon>Cystobacterineae</taxon>
        <taxon>Anaeromyxobacteraceae</taxon>
        <taxon>Anaeromyxobacter</taxon>
    </lineage>
</organism>
<dbReference type="KEGG" id="acp:A2cp1_3051"/>
<dbReference type="HOGENOM" id="CLU_867768_0_0_7"/>
<evidence type="ECO:0000256" key="1">
    <source>
        <dbReference type="SAM" id="MobiDB-lite"/>
    </source>
</evidence>
<sequence>MPEDAEALGAALAKRNRFARHRGRDDFYTSKADDFAVQTVVELMIPGVPPTPPAEARQIADRVERLLIAATTHWLTRRKLHSIMGIANIGRGVRDLYIGPGATRLSTRGLEVWTGDGLVTDAEFRRRWERTGLSAVAPAILRPRGFIPERVDRALAWLNESRLDHHAEAALIKAVIGLENLFVQDKNEPLARTISDRLAFVLGRTAAERAALARVALHLYDLRSRIVHGGSRPKESIDDAVDVASFLLLLSAHALIARAGEMQSKDDVRRWVEDMRWAVGSREVAPLPFSTRHVHRVLRRGNSLTDPQRTARKARPSVWA</sequence>
<evidence type="ECO:0000313" key="3">
    <source>
        <dbReference type="Proteomes" id="UP000007089"/>
    </source>
</evidence>
<dbReference type="Proteomes" id="UP000007089">
    <property type="component" value="Chromosome"/>
</dbReference>
<gene>
    <name evidence="2" type="ordered locus">A2cp1_3051</name>
</gene>
<evidence type="ECO:0000313" key="2">
    <source>
        <dbReference type="EMBL" id="ACL66386.1"/>
    </source>
</evidence>
<feature type="compositionally biased region" description="Basic residues" evidence="1">
    <location>
        <begin position="310"/>
        <end position="320"/>
    </location>
</feature>
<dbReference type="AlphaFoldDB" id="B8JFK9"/>
<feature type="region of interest" description="Disordered" evidence="1">
    <location>
        <begin position="300"/>
        <end position="320"/>
    </location>
</feature>
<protein>
    <submittedName>
        <fullName evidence="2">Uncharacterized protein</fullName>
    </submittedName>
</protein>
<reference evidence="2" key="1">
    <citation type="submission" date="2009-01" db="EMBL/GenBank/DDBJ databases">
        <title>Complete sequence of Anaeromyxobacter dehalogenans 2CP-1.</title>
        <authorList>
            <consortium name="US DOE Joint Genome Institute"/>
            <person name="Lucas S."/>
            <person name="Copeland A."/>
            <person name="Lapidus A."/>
            <person name="Glavina del Rio T."/>
            <person name="Dalin E."/>
            <person name="Tice H."/>
            <person name="Bruce D."/>
            <person name="Goodwin L."/>
            <person name="Pitluck S."/>
            <person name="Saunders E."/>
            <person name="Brettin T."/>
            <person name="Detter J.C."/>
            <person name="Han C."/>
            <person name="Larimer F."/>
            <person name="Land M."/>
            <person name="Hauser L."/>
            <person name="Kyrpides N."/>
            <person name="Ovchinnikova G."/>
            <person name="Beliaev A.S."/>
            <person name="Richardson P."/>
        </authorList>
    </citation>
    <scope>NUCLEOTIDE SEQUENCE</scope>
    <source>
        <strain evidence="2">2CP-1</strain>
    </source>
</reference>